<protein>
    <submittedName>
        <fullName evidence="1">Uncharacterized protein</fullName>
    </submittedName>
</protein>
<accession>A0ACC2VKX0</accession>
<evidence type="ECO:0000313" key="2">
    <source>
        <dbReference type="Proteomes" id="UP001230649"/>
    </source>
</evidence>
<proteinExistence type="predicted"/>
<sequence>MPKAETEPKAARVTRPRKPKAAKAEEGEEGSEGEEEEKKKKKRVKKDPNAPKRAMSAFMFYSMAERENVKESHPNLGFGQIGQQLGEQWRNLSEAEKAPYEQQAEDDKVRAAKDKAAYEKSGGPGRWAEELARLAAIADAKDAVVKEKAAAKEAREAAKEAKRS</sequence>
<evidence type="ECO:0000313" key="1">
    <source>
        <dbReference type="EMBL" id="KAJ9100043.1"/>
    </source>
</evidence>
<organism evidence="1 2">
    <name type="scientific">Naganishia adeliensis</name>
    <dbReference type="NCBI Taxonomy" id="92952"/>
    <lineage>
        <taxon>Eukaryota</taxon>
        <taxon>Fungi</taxon>
        <taxon>Dikarya</taxon>
        <taxon>Basidiomycota</taxon>
        <taxon>Agaricomycotina</taxon>
        <taxon>Tremellomycetes</taxon>
        <taxon>Filobasidiales</taxon>
        <taxon>Filobasidiaceae</taxon>
        <taxon>Naganishia</taxon>
    </lineage>
</organism>
<keyword evidence="2" id="KW-1185">Reference proteome</keyword>
<comment type="caution">
    <text evidence="1">The sequence shown here is derived from an EMBL/GenBank/DDBJ whole genome shotgun (WGS) entry which is preliminary data.</text>
</comment>
<dbReference type="EMBL" id="JASBWS010000079">
    <property type="protein sequence ID" value="KAJ9100043.1"/>
    <property type="molecule type" value="Genomic_DNA"/>
</dbReference>
<reference evidence="1" key="1">
    <citation type="submission" date="2023-04" db="EMBL/GenBank/DDBJ databases">
        <title>Draft Genome sequencing of Naganishia species isolated from polar environments using Oxford Nanopore Technology.</title>
        <authorList>
            <person name="Leo P."/>
            <person name="Venkateswaran K."/>
        </authorList>
    </citation>
    <scope>NUCLEOTIDE SEQUENCE</scope>
    <source>
        <strain evidence="1">MNA-CCFEE 5262</strain>
    </source>
</reference>
<gene>
    <name evidence="1" type="ORF">QFC20_005567</name>
</gene>
<dbReference type="Proteomes" id="UP001230649">
    <property type="component" value="Unassembled WGS sequence"/>
</dbReference>
<name>A0ACC2VKX0_9TREE</name>